<accession>A0AAF1BRU1</accession>
<proteinExistence type="predicted"/>
<evidence type="ECO:0008006" key="4">
    <source>
        <dbReference type="Google" id="ProtNLM"/>
    </source>
</evidence>
<organism evidence="2 3">
    <name type="scientific">Vanrija pseudolonga</name>
    <dbReference type="NCBI Taxonomy" id="143232"/>
    <lineage>
        <taxon>Eukaryota</taxon>
        <taxon>Fungi</taxon>
        <taxon>Dikarya</taxon>
        <taxon>Basidiomycota</taxon>
        <taxon>Agaricomycotina</taxon>
        <taxon>Tremellomycetes</taxon>
        <taxon>Trichosporonales</taxon>
        <taxon>Trichosporonaceae</taxon>
        <taxon>Vanrija</taxon>
    </lineage>
</organism>
<evidence type="ECO:0000313" key="3">
    <source>
        <dbReference type="Proteomes" id="UP000827549"/>
    </source>
</evidence>
<keyword evidence="3" id="KW-1185">Reference proteome</keyword>
<name>A0AAF1BRU1_9TREE</name>
<dbReference type="InterPro" id="IPR036047">
    <property type="entry name" value="F-box-like_dom_sf"/>
</dbReference>
<gene>
    <name evidence="2" type="ORF">LOC62_07G009734</name>
</gene>
<dbReference type="AlphaFoldDB" id="A0AAF1BRU1"/>
<dbReference type="EMBL" id="CP086720">
    <property type="protein sequence ID" value="WOO86249.1"/>
    <property type="molecule type" value="Genomic_DNA"/>
</dbReference>
<evidence type="ECO:0000256" key="1">
    <source>
        <dbReference type="SAM" id="MobiDB-lite"/>
    </source>
</evidence>
<dbReference type="GeneID" id="87812895"/>
<dbReference type="Proteomes" id="UP000827549">
    <property type="component" value="Chromosome 7"/>
</dbReference>
<feature type="region of interest" description="Disordered" evidence="1">
    <location>
        <begin position="90"/>
        <end position="114"/>
    </location>
</feature>
<protein>
    <recommendedName>
        <fullName evidence="4">F-box domain-containing protein</fullName>
    </recommendedName>
</protein>
<dbReference type="SUPFAM" id="SSF81383">
    <property type="entry name" value="F-box domain"/>
    <property type="match status" value="1"/>
</dbReference>
<dbReference type="RefSeq" id="XP_062632275.1">
    <property type="nucleotide sequence ID" value="XM_062776291.1"/>
</dbReference>
<sequence>MPDPADKLHPFLLEHCFSYLPLPDLVSAFIVSPKCRVACSPTAAPSGKLWKAAFLRDADYEHGDLRLVEHLERGRKEYLEYHAQWGTTAENSAASGNSSDEEDDCDKPSDYDPDEYRVHVTRDEIADEWRRLCLHYDDRGRLVEFGRLKVHWSPHIFYDKELELVTIDSENDSVILLPTPWYGSHGGPRLYSFDRQTLAINTYKYGNVAIPMDYDDVPMPLEAGHVPLPVATHYRIHDDRNVGLQIHRFRNNGSTRWVELFLRPGPIRANDIILDEIGDIPGGALKESRYPFFPIKGFYPYIAINLDGTGQGFDVFQVYTSRFTDGTVGLWVRAGDQIHGVARSQGVFLPPKPMVRQMRPSKNDG</sequence>
<reference evidence="2" key="1">
    <citation type="submission" date="2023-10" db="EMBL/GenBank/DDBJ databases">
        <authorList>
            <person name="Noh H."/>
        </authorList>
    </citation>
    <scope>NUCLEOTIDE SEQUENCE</scope>
    <source>
        <strain evidence="2">DUCC4014</strain>
    </source>
</reference>
<evidence type="ECO:0000313" key="2">
    <source>
        <dbReference type="EMBL" id="WOO86249.1"/>
    </source>
</evidence>